<evidence type="ECO:0000313" key="2">
    <source>
        <dbReference type="EMBL" id="QQR36849.1"/>
    </source>
</evidence>
<protein>
    <submittedName>
        <fullName evidence="2">MOSC domain-containing protein</fullName>
    </submittedName>
</protein>
<gene>
    <name evidence="2" type="ORF">JI749_04245</name>
</gene>
<evidence type="ECO:0000259" key="1">
    <source>
        <dbReference type="PROSITE" id="PS51340"/>
    </source>
</evidence>
<name>A0ABX7C0R8_9HYPH</name>
<dbReference type="SUPFAM" id="SSF50800">
    <property type="entry name" value="PK beta-barrel domain-like"/>
    <property type="match status" value="1"/>
</dbReference>
<dbReference type="RefSeq" id="WP_201659613.1">
    <property type="nucleotide sequence ID" value="NZ_CP068047.1"/>
</dbReference>
<dbReference type="Proteomes" id="UP000595460">
    <property type="component" value="Chromosome"/>
</dbReference>
<dbReference type="PANTHER" id="PTHR30212">
    <property type="entry name" value="PROTEIN YIIM"/>
    <property type="match status" value="1"/>
</dbReference>
<proteinExistence type="predicted"/>
<dbReference type="InterPro" id="IPR052353">
    <property type="entry name" value="Benzoxazolinone_Detox_Enz"/>
</dbReference>
<keyword evidence="3" id="KW-1185">Reference proteome</keyword>
<dbReference type="Pfam" id="PF03473">
    <property type="entry name" value="MOSC"/>
    <property type="match status" value="1"/>
</dbReference>
<dbReference type="PROSITE" id="PS51340">
    <property type="entry name" value="MOSC"/>
    <property type="match status" value="1"/>
</dbReference>
<dbReference type="EMBL" id="CP068047">
    <property type="protein sequence ID" value="QQR36849.1"/>
    <property type="molecule type" value="Genomic_DNA"/>
</dbReference>
<dbReference type="Gene3D" id="2.40.33.20">
    <property type="entry name" value="PK beta-barrel domain-like"/>
    <property type="match status" value="1"/>
</dbReference>
<dbReference type="PANTHER" id="PTHR30212:SF2">
    <property type="entry name" value="PROTEIN YIIM"/>
    <property type="match status" value="1"/>
</dbReference>
<sequence>MARLLSVNLGTAQHIAGYKPLTGIVKTPVDSARIDRLGMAGDAICDRKHHGGADQAIYLYFADDYLWWATELSRAIEPGTFGENLTISGVEGRNIAIGDRFELGETVLEVTYHRTPCMTFAARMGDPMWVRKFHRANRPGAYCRVLTPGTVQAGMDVDYRPYEGERVTVSDLMALDGVKDIDPAFMRRALTTPIREKTRFKYETRLADLF</sequence>
<reference evidence="2 3" key="1">
    <citation type="submission" date="2021-01" db="EMBL/GenBank/DDBJ databases">
        <title>Genome seq and assembly of Devosia sp. G19.</title>
        <authorList>
            <person name="Chhetri G."/>
        </authorList>
    </citation>
    <scope>NUCLEOTIDE SEQUENCE [LARGE SCALE GENOMIC DNA]</scope>
    <source>
        <strain evidence="2 3">G19</strain>
    </source>
</reference>
<organism evidence="2 3">
    <name type="scientific">Devosia oryziradicis</name>
    <dbReference type="NCBI Taxonomy" id="2801335"/>
    <lineage>
        <taxon>Bacteria</taxon>
        <taxon>Pseudomonadati</taxon>
        <taxon>Pseudomonadota</taxon>
        <taxon>Alphaproteobacteria</taxon>
        <taxon>Hyphomicrobiales</taxon>
        <taxon>Devosiaceae</taxon>
        <taxon>Devosia</taxon>
    </lineage>
</organism>
<dbReference type="InterPro" id="IPR011037">
    <property type="entry name" value="Pyrv_Knase-like_insert_dom_sf"/>
</dbReference>
<accession>A0ABX7C0R8</accession>
<dbReference type="InterPro" id="IPR005302">
    <property type="entry name" value="MoCF_Sase_C"/>
</dbReference>
<evidence type="ECO:0000313" key="3">
    <source>
        <dbReference type="Proteomes" id="UP000595460"/>
    </source>
</evidence>
<feature type="domain" description="MOSC" evidence="1">
    <location>
        <begin position="26"/>
        <end position="160"/>
    </location>
</feature>